<dbReference type="EMBL" id="CP002000">
    <property type="protein sequence ID" value="ADJ48182.1"/>
    <property type="molecule type" value="Genomic_DNA"/>
</dbReference>
<dbReference type="eggNOG" id="ENOG50340Q5">
    <property type="taxonomic scope" value="Bacteria"/>
</dbReference>
<dbReference type="HOGENOM" id="CLU_1270102_0_0_11"/>
<accession>A0A0H3DD81</accession>
<proteinExistence type="predicted"/>
<dbReference type="AlphaFoldDB" id="A0A0H3DD81"/>
<protein>
    <submittedName>
        <fullName evidence="2">Uncharacterized protein</fullName>
    </submittedName>
</protein>
<sequence length="217" mass="24299">MGTVDCSRGFDRRFRPTAARVRERGAPLGRRRHRGTAIARPTGGRPVTSSGASAVPAGTASAPVPVADEAYDYTYQTGMYRDGTPGPLGAVVPCVADQDEWFLRRYARAFDDLSSDLRIGRFPTPTCAAEEIALDLAIQDAERLHHDEDELVADLETELPASRSDENWDTLQGVLFQDKDYEGLLSYRIPLERDEAERSFEEFDNVPPRDRHRGFRR</sequence>
<dbReference type="PATRIC" id="fig|749927.5.peg.6705"/>
<organism evidence="2 3">
    <name type="scientific">Amycolatopsis mediterranei (strain U-32)</name>
    <dbReference type="NCBI Taxonomy" id="749927"/>
    <lineage>
        <taxon>Bacteria</taxon>
        <taxon>Bacillati</taxon>
        <taxon>Actinomycetota</taxon>
        <taxon>Actinomycetes</taxon>
        <taxon>Pseudonocardiales</taxon>
        <taxon>Pseudonocardiaceae</taxon>
        <taxon>Amycolatopsis</taxon>
    </lineage>
</organism>
<feature type="region of interest" description="Disordered" evidence="1">
    <location>
        <begin position="36"/>
        <end position="60"/>
    </location>
</feature>
<dbReference type="OrthoDB" id="5144858at2"/>
<reference evidence="2 3" key="1">
    <citation type="journal article" date="2010" name="Cell Res.">
        <title>Complete genome sequence of the rifamycin SV-producing Amycolatopsis mediterranei U32 revealed its genetic characteristics in phylogeny and metabolism.</title>
        <authorList>
            <person name="Zhao W."/>
            <person name="Zhong Y."/>
            <person name="Yuan H."/>
            <person name="Wang J."/>
            <person name="Zheng H."/>
            <person name="Wang Y."/>
            <person name="Cen X."/>
            <person name="Xu F."/>
            <person name="Bai J."/>
            <person name="Han X."/>
            <person name="Lu G."/>
            <person name="Zhu Y."/>
            <person name="Shao Z."/>
            <person name="Yan H."/>
            <person name="Li C."/>
            <person name="Peng N."/>
            <person name="Zhang Z."/>
            <person name="Zhang Y."/>
            <person name="Lin W."/>
            <person name="Fan Y."/>
            <person name="Qin Z."/>
            <person name="Hu Y."/>
            <person name="Zhu B."/>
            <person name="Wang S."/>
            <person name="Ding X."/>
            <person name="Zhao G.P."/>
        </authorList>
    </citation>
    <scope>NUCLEOTIDE SEQUENCE [LARGE SCALE GENOMIC DNA]</scope>
    <source>
        <strain evidence="3">U-32</strain>
    </source>
</reference>
<evidence type="ECO:0000313" key="2">
    <source>
        <dbReference type="EMBL" id="ADJ48182.1"/>
    </source>
</evidence>
<dbReference type="KEGG" id="amd:AMED_6450"/>
<name>A0A0H3DD81_AMYMU</name>
<gene>
    <name evidence="2" type="ordered locus">AMED_6450</name>
</gene>
<feature type="region of interest" description="Disordered" evidence="1">
    <location>
        <begin position="198"/>
        <end position="217"/>
    </location>
</feature>
<evidence type="ECO:0000256" key="1">
    <source>
        <dbReference type="SAM" id="MobiDB-lite"/>
    </source>
</evidence>
<evidence type="ECO:0000313" key="3">
    <source>
        <dbReference type="Proteomes" id="UP000000328"/>
    </source>
</evidence>
<dbReference type="Proteomes" id="UP000000328">
    <property type="component" value="Chromosome"/>
</dbReference>